<proteinExistence type="predicted"/>
<organism evidence="1 2">
    <name type="scientific">Brevibacterium marinum</name>
    <dbReference type="NCBI Taxonomy" id="418643"/>
    <lineage>
        <taxon>Bacteria</taxon>
        <taxon>Bacillati</taxon>
        <taxon>Actinomycetota</taxon>
        <taxon>Actinomycetes</taxon>
        <taxon>Micrococcales</taxon>
        <taxon>Brevibacteriaceae</taxon>
        <taxon>Brevibacterium</taxon>
    </lineage>
</organism>
<accession>A0A846RW23</accession>
<evidence type="ECO:0000313" key="2">
    <source>
        <dbReference type="Proteomes" id="UP000576792"/>
    </source>
</evidence>
<sequence>MIDQYRHLALGVANDPDDRRGGRPSRSAAREARALLGAAVRSLADAGSVDAGGVVAGGAVADGVGCAAG</sequence>
<reference evidence="1 2" key="1">
    <citation type="submission" date="2020-03" db="EMBL/GenBank/DDBJ databases">
        <title>Sequencing the genomes of 1000 actinobacteria strains.</title>
        <authorList>
            <person name="Klenk H.-P."/>
        </authorList>
    </citation>
    <scope>NUCLEOTIDE SEQUENCE [LARGE SCALE GENOMIC DNA]</scope>
    <source>
        <strain evidence="1 2">DSM 18964</strain>
    </source>
</reference>
<dbReference type="EMBL" id="JAATJN010000001">
    <property type="protein sequence ID" value="NJC55108.1"/>
    <property type="molecule type" value="Genomic_DNA"/>
</dbReference>
<comment type="caution">
    <text evidence="1">The sequence shown here is derived from an EMBL/GenBank/DDBJ whole genome shotgun (WGS) entry which is preliminary data.</text>
</comment>
<protein>
    <submittedName>
        <fullName evidence="1">Uncharacterized protein</fullName>
    </submittedName>
</protein>
<name>A0A846RW23_9MICO</name>
<dbReference type="RefSeq" id="WP_167949189.1">
    <property type="nucleotide sequence ID" value="NZ_BAAAPQ010000026.1"/>
</dbReference>
<evidence type="ECO:0000313" key="1">
    <source>
        <dbReference type="EMBL" id="NJC55108.1"/>
    </source>
</evidence>
<dbReference type="AlphaFoldDB" id="A0A846RW23"/>
<keyword evidence="2" id="KW-1185">Reference proteome</keyword>
<gene>
    <name evidence="1" type="ORF">BKA07_000143</name>
</gene>
<dbReference type="Proteomes" id="UP000576792">
    <property type="component" value="Unassembled WGS sequence"/>
</dbReference>